<comment type="caution">
    <text evidence="2">The sequence shown here is derived from an EMBL/GenBank/DDBJ whole genome shotgun (WGS) entry which is preliminary data.</text>
</comment>
<evidence type="ECO:0000313" key="2">
    <source>
        <dbReference type="EMBL" id="KAI0520357.1"/>
    </source>
</evidence>
<organism evidence="2 3">
    <name type="scientific">Dendrobium nobile</name>
    <name type="common">Orchid</name>
    <dbReference type="NCBI Taxonomy" id="94219"/>
    <lineage>
        <taxon>Eukaryota</taxon>
        <taxon>Viridiplantae</taxon>
        <taxon>Streptophyta</taxon>
        <taxon>Embryophyta</taxon>
        <taxon>Tracheophyta</taxon>
        <taxon>Spermatophyta</taxon>
        <taxon>Magnoliopsida</taxon>
        <taxon>Liliopsida</taxon>
        <taxon>Asparagales</taxon>
        <taxon>Orchidaceae</taxon>
        <taxon>Epidendroideae</taxon>
        <taxon>Malaxideae</taxon>
        <taxon>Dendrobiinae</taxon>
        <taxon>Dendrobium</taxon>
    </lineage>
</organism>
<reference evidence="2" key="1">
    <citation type="journal article" date="2022" name="Front. Genet.">
        <title>Chromosome-Scale Assembly of the Dendrobium nobile Genome Provides Insights Into the Molecular Mechanism of the Biosynthesis of the Medicinal Active Ingredient of Dendrobium.</title>
        <authorList>
            <person name="Xu Q."/>
            <person name="Niu S.-C."/>
            <person name="Li K.-L."/>
            <person name="Zheng P.-J."/>
            <person name="Zhang X.-J."/>
            <person name="Jia Y."/>
            <person name="Liu Y."/>
            <person name="Niu Y.-X."/>
            <person name="Yu L.-H."/>
            <person name="Chen D.-F."/>
            <person name="Zhang G.-Q."/>
        </authorList>
    </citation>
    <scope>NUCLEOTIDE SEQUENCE</scope>
    <source>
        <tissue evidence="2">Leaf</tissue>
    </source>
</reference>
<sequence>MNPNKNQVVVNYSSKSYGSLLFRSPNSPPPSPSPLPQTSIAYLSHLLLSSSLHHSPSSPLLPLPQHHVPPLLPLPSSASRRLQRTQTKRKGRKKNVAAGTNKVVANEERSVESFISPPPPSSLPFPRFSLMRPRVAGSGGSGGGDGGARSCIAEAVKGGGGAEDHELALLSI</sequence>
<gene>
    <name evidence="2" type="ORF">KFK09_007829</name>
</gene>
<accession>A0A8T3BXN3</accession>
<feature type="region of interest" description="Disordered" evidence="1">
    <location>
        <begin position="54"/>
        <end position="99"/>
    </location>
</feature>
<dbReference type="Proteomes" id="UP000829196">
    <property type="component" value="Unassembled WGS sequence"/>
</dbReference>
<evidence type="ECO:0000313" key="3">
    <source>
        <dbReference type="Proteomes" id="UP000829196"/>
    </source>
</evidence>
<proteinExistence type="predicted"/>
<evidence type="ECO:0000256" key="1">
    <source>
        <dbReference type="SAM" id="MobiDB-lite"/>
    </source>
</evidence>
<feature type="compositionally biased region" description="Basic residues" evidence="1">
    <location>
        <begin position="81"/>
        <end position="95"/>
    </location>
</feature>
<name>A0A8T3BXN3_DENNO</name>
<feature type="compositionally biased region" description="Low complexity" evidence="1">
    <location>
        <begin position="54"/>
        <end position="77"/>
    </location>
</feature>
<protein>
    <submittedName>
        <fullName evidence="2">Uncharacterized protein</fullName>
    </submittedName>
</protein>
<keyword evidence="3" id="KW-1185">Reference proteome</keyword>
<dbReference type="AlphaFoldDB" id="A0A8T3BXN3"/>
<dbReference type="EMBL" id="JAGYWB010000006">
    <property type="protein sequence ID" value="KAI0520357.1"/>
    <property type="molecule type" value="Genomic_DNA"/>
</dbReference>